<feature type="repeat" description="TPR" evidence="1">
    <location>
        <begin position="379"/>
        <end position="412"/>
    </location>
</feature>
<dbReference type="Proteomes" id="UP000504636">
    <property type="component" value="Unplaced"/>
</dbReference>
<dbReference type="SMART" id="SM00028">
    <property type="entry name" value="TPR"/>
    <property type="match status" value="4"/>
</dbReference>
<reference evidence="5" key="2">
    <citation type="submission" date="2020-04" db="EMBL/GenBank/DDBJ databases">
        <authorList>
            <consortium name="NCBI Genome Project"/>
        </authorList>
    </citation>
    <scope>NUCLEOTIDE SEQUENCE</scope>
    <source>
        <strain evidence="5">CBS 304.34</strain>
    </source>
</reference>
<feature type="transmembrane region" description="Helical" evidence="2">
    <location>
        <begin position="686"/>
        <end position="705"/>
    </location>
</feature>
<dbReference type="RefSeq" id="XP_033576389.1">
    <property type="nucleotide sequence ID" value="XM_033714025.1"/>
</dbReference>
<keyword evidence="2" id="KW-0812">Transmembrane</keyword>
<name>A0A6A6YN78_9PEZI</name>
<dbReference type="Gene3D" id="1.25.40.10">
    <property type="entry name" value="Tetratricopeptide repeat domain"/>
    <property type="match status" value="3"/>
</dbReference>
<keyword evidence="1" id="KW-0802">TPR repeat</keyword>
<keyword evidence="2" id="KW-1133">Transmembrane helix</keyword>
<dbReference type="InterPro" id="IPR019734">
    <property type="entry name" value="TPR_rpt"/>
</dbReference>
<protein>
    <submittedName>
        <fullName evidence="3 5">TPR-like protein</fullName>
    </submittedName>
</protein>
<dbReference type="SUPFAM" id="SSF52540">
    <property type="entry name" value="P-loop containing nucleoside triphosphate hydrolases"/>
    <property type="match status" value="1"/>
</dbReference>
<evidence type="ECO:0000256" key="2">
    <source>
        <dbReference type="SAM" id="Phobius"/>
    </source>
</evidence>
<reference evidence="3 5" key="1">
    <citation type="journal article" date="2020" name="Stud. Mycol.">
        <title>101 Dothideomycetes genomes: a test case for predicting lifestyles and emergence of pathogens.</title>
        <authorList>
            <person name="Haridas S."/>
            <person name="Albert R."/>
            <person name="Binder M."/>
            <person name="Bloem J."/>
            <person name="Labutti K."/>
            <person name="Salamov A."/>
            <person name="Andreopoulos B."/>
            <person name="Baker S."/>
            <person name="Barry K."/>
            <person name="Bills G."/>
            <person name="Bluhm B."/>
            <person name="Cannon C."/>
            <person name="Castanera R."/>
            <person name="Culley D."/>
            <person name="Daum C."/>
            <person name="Ezra D."/>
            <person name="Gonzalez J."/>
            <person name="Henrissat B."/>
            <person name="Kuo A."/>
            <person name="Liang C."/>
            <person name="Lipzen A."/>
            <person name="Lutzoni F."/>
            <person name="Magnuson J."/>
            <person name="Mondo S."/>
            <person name="Nolan M."/>
            <person name="Ohm R."/>
            <person name="Pangilinan J."/>
            <person name="Park H.-J."/>
            <person name="Ramirez L."/>
            <person name="Alfaro M."/>
            <person name="Sun H."/>
            <person name="Tritt A."/>
            <person name="Yoshinaga Y."/>
            <person name="Zwiers L.-H."/>
            <person name="Turgeon B."/>
            <person name="Goodwin S."/>
            <person name="Spatafora J."/>
            <person name="Crous P."/>
            <person name="Grigoriev I."/>
        </authorList>
    </citation>
    <scope>NUCLEOTIDE SEQUENCE</scope>
    <source>
        <strain evidence="3 5">CBS 304.34</strain>
    </source>
</reference>
<dbReference type="InterPro" id="IPR027417">
    <property type="entry name" value="P-loop_NTPase"/>
</dbReference>
<evidence type="ECO:0000313" key="5">
    <source>
        <dbReference type="RefSeq" id="XP_033576389.1"/>
    </source>
</evidence>
<keyword evidence="2" id="KW-0472">Membrane</keyword>
<dbReference type="PANTHER" id="PTHR47691">
    <property type="entry name" value="REGULATOR-RELATED"/>
    <property type="match status" value="1"/>
</dbReference>
<dbReference type="SUPFAM" id="SSF48452">
    <property type="entry name" value="TPR-like"/>
    <property type="match status" value="2"/>
</dbReference>
<dbReference type="OrthoDB" id="5986190at2759"/>
<dbReference type="PROSITE" id="PS50005">
    <property type="entry name" value="TPR"/>
    <property type="match status" value="1"/>
</dbReference>
<dbReference type="AlphaFoldDB" id="A0A6A6YN78"/>
<evidence type="ECO:0000256" key="1">
    <source>
        <dbReference type="PROSITE-ProRule" id="PRU00339"/>
    </source>
</evidence>
<dbReference type="PANTHER" id="PTHR47691:SF3">
    <property type="entry name" value="HTH-TYPE TRANSCRIPTIONAL REGULATOR RV0890C-RELATED"/>
    <property type="match status" value="1"/>
</dbReference>
<reference evidence="5" key="3">
    <citation type="submission" date="2025-04" db="UniProtKB">
        <authorList>
            <consortium name="RefSeq"/>
        </authorList>
    </citation>
    <scope>IDENTIFICATION</scope>
    <source>
        <strain evidence="5">CBS 304.34</strain>
    </source>
</reference>
<gene>
    <name evidence="3 5" type="ORF">BDZ99DRAFT_28389</name>
</gene>
<keyword evidence="4" id="KW-1185">Reference proteome</keyword>
<evidence type="ECO:0000313" key="3">
    <source>
        <dbReference type="EMBL" id="KAF2809425.1"/>
    </source>
</evidence>
<dbReference type="GeneID" id="54454918"/>
<accession>A0A6A6YN78</accession>
<dbReference type="InterPro" id="IPR011990">
    <property type="entry name" value="TPR-like_helical_dom_sf"/>
</dbReference>
<proteinExistence type="predicted"/>
<sequence>MLSGKTFGGNLHSKRAKRFLTHDMIVEELEGWDEEWLLVFDNYDDTSSFDLNEYIPKLGKGTVLITTRDARLGQDGWKRIPIPEMREEEALRLLLPDTDYNTLPEEDARACKEIVSMLGYLPLAIDQTRWFFSQFNFTSQMREYVEVFNNYKNNLIDAEWGYKRGEESRNWYTTFEQSFEAIASTKYGKLATHILTISAFFGGASLREDFFSAYFEADSRWIQSLGLRDKWDTLYFRGILAELVQRSLIRLENNGRNCFSLHPIIREWLRVRPESRRYDYLSEAVLILVAYTKSTADSSLPFRVQQDLLVHLESFLGDPVVQKKLSFRPDNESEQASLVMTFASVYRTSSHLREAKKLLQGLIEARRESGVADSNPVSIELQIELGETFIDDGEYTEAREHFSSVLKYADKLNRTSHCRTLLGFADTLGARGDFRAAYPMARQAQDLAATWAGVNSRLNFRAIFVLARIQAGLGRLIEVGNLVNGAYDRAYVAFGSCDRTTLEASYMRAGDMMARLDFDTAKSFAEQTLVTSENLNGPDHRLTLNGYISLGYIYGRQGLHSKARNCFEVAKSRAGSLFGGTHADVMVELTIGETYFAEHNYEEAEKQFQSGKNMSEKIHDTTMEVACTVSLFRLYFAQKKFRKAIPMAWVFVQNFPFRFFFRTNKTMVISAAVFGLLLVISGLKGYFMTVVALVSLLLVAVWFLFF</sequence>
<organism evidence="3">
    <name type="scientific">Mytilinidion resinicola</name>
    <dbReference type="NCBI Taxonomy" id="574789"/>
    <lineage>
        <taxon>Eukaryota</taxon>
        <taxon>Fungi</taxon>
        <taxon>Dikarya</taxon>
        <taxon>Ascomycota</taxon>
        <taxon>Pezizomycotina</taxon>
        <taxon>Dothideomycetes</taxon>
        <taxon>Pleosporomycetidae</taxon>
        <taxon>Mytilinidiales</taxon>
        <taxon>Mytilinidiaceae</taxon>
        <taxon>Mytilinidion</taxon>
    </lineage>
</organism>
<dbReference type="EMBL" id="MU003701">
    <property type="protein sequence ID" value="KAF2809425.1"/>
    <property type="molecule type" value="Genomic_DNA"/>
</dbReference>
<evidence type="ECO:0000313" key="4">
    <source>
        <dbReference type="Proteomes" id="UP000504636"/>
    </source>
</evidence>